<dbReference type="Gene3D" id="1.10.357.10">
    <property type="entry name" value="Tetracycline Repressor, domain 2"/>
    <property type="match status" value="1"/>
</dbReference>
<gene>
    <name evidence="4" type="ORF">L0C25_17155</name>
</gene>
<protein>
    <submittedName>
        <fullName evidence="4">TetR/AcrR family transcriptional regulator</fullName>
    </submittedName>
</protein>
<dbReference type="RefSeq" id="WP_271632922.1">
    <property type="nucleotide sequence ID" value="NZ_CP094970.1"/>
</dbReference>
<reference evidence="4" key="1">
    <citation type="submission" date="2022-01" db="EMBL/GenBank/DDBJ databases">
        <title>Nocardioidaceae gen. sp. A5X3R13.</title>
        <authorList>
            <person name="Lopez Marin M.A."/>
            <person name="Uhlik O."/>
        </authorList>
    </citation>
    <scope>NUCLEOTIDE SEQUENCE</scope>
    <source>
        <strain evidence="4">A5X3R13</strain>
    </source>
</reference>
<evidence type="ECO:0000256" key="1">
    <source>
        <dbReference type="ARBA" id="ARBA00023125"/>
    </source>
</evidence>
<dbReference type="Pfam" id="PF00440">
    <property type="entry name" value="TetR_N"/>
    <property type="match status" value="1"/>
</dbReference>
<dbReference type="InterPro" id="IPR009057">
    <property type="entry name" value="Homeodomain-like_sf"/>
</dbReference>
<dbReference type="KEGG" id="sgrg:L0C25_17155"/>
<dbReference type="SUPFAM" id="SSF46689">
    <property type="entry name" value="Homeodomain-like"/>
    <property type="match status" value="1"/>
</dbReference>
<dbReference type="Proteomes" id="UP001164390">
    <property type="component" value="Chromosome"/>
</dbReference>
<dbReference type="InterPro" id="IPR041490">
    <property type="entry name" value="KstR2_TetR_C"/>
</dbReference>
<dbReference type="PANTHER" id="PTHR30055:SF200">
    <property type="entry name" value="HTH-TYPE TRANSCRIPTIONAL REPRESSOR BDCR"/>
    <property type="match status" value="1"/>
</dbReference>
<name>A0AA46YK97_9ACTN</name>
<dbReference type="InterPro" id="IPR001647">
    <property type="entry name" value="HTH_TetR"/>
</dbReference>
<keyword evidence="5" id="KW-1185">Reference proteome</keyword>
<keyword evidence="1 2" id="KW-0238">DNA-binding</keyword>
<organism evidence="4 5">
    <name type="scientific">Solicola gregarius</name>
    <dbReference type="NCBI Taxonomy" id="2908642"/>
    <lineage>
        <taxon>Bacteria</taxon>
        <taxon>Bacillati</taxon>
        <taxon>Actinomycetota</taxon>
        <taxon>Actinomycetes</taxon>
        <taxon>Propionibacteriales</taxon>
        <taxon>Nocardioidaceae</taxon>
        <taxon>Solicola</taxon>
    </lineage>
</organism>
<evidence type="ECO:0000259" key="3">
    <source>
        <dbReference type="PROSITE" id="PS50977"/>
    </source>
</evidence>
<dbReference type="InterPro" id="IPR050109">
    <property type="entry name" value="HTH-type_TetR-like_transc_reg"/>
</dbReference>
<evidence type="ECO:0000256" key="2">
    <source>
        <dbReference type="PROSITE-ProRule" id="PRU00335"/>
    </source>
</evidence>
<dbReference type="EMBL" id="CP094970">
    <property type="protein sequence ID" value="UYM04256.1"/>
    <property type="molecule type" value="Genomic_DNA"/>
</dbReference>
<dbReference type="SUPFAM" id="SSF48498">
    <property type="entry name" value="Tetracyclin repressor-like, C-terminal domain"/>
    <property type="match status" value="1"/>
</dbReference>
<evidence type="ECO:0000313" key="5">
    <source>
        <dbReference type="Proteomes" id="UP001164390"/>
    </source>
</evidence>
<dbReference type="PROSITE" id="PS50977">
    <property type="entry name" value="HTH_TETR_2"/>
    <property type="match status" value="1"/>
</dbReference>
<dbReference type="AlphaFoldDB" id="A0AA46YK97"/>
<feature type="DNA-binding region" description="H-T-H motif" evidence="2">
    <location>
        <begin position="18"/>
        <end position="37"/>
    </location>
</feature>
<feature type="domain" description="HTH tetR-type" evidence="3">
    <location>
        <begin position="1"/>
        <end position="55"/>
    </location>
</feature>
<dbReference type="PANTHER" id="PTHR30055">
    <property type="entry name" value="HTH-TYPE TRANSCRIPTIONAL REGULATOR RUTR"/>
    <property type="match status" value="1"/>
</dbReference>
<proteinExistence type="predicted"/>
<dbReference type="PRINTS" id="PR00455">
    <property type="entry name" value="HTHTETR"/>
</dbReference>
<dbReference type="InterPro" id="IPR036271">
    <property type="entry name" value="Tet_transcr_reg_TetR-rel_C_sf"/>
</dbReference>
<dbReference type="Pfam" id="PF17932">
    <property type="entry name" value="TetR_C_24"/>
    <property type="match status" value="1"/>
</dbReference>
<accession>A0AA46YK97</accession>
<evidence type="ECO:0000313" key="4">
    <source>
        <dbReference type="EMBL" id="UYM04256.1"/>
    </source>
</evidence>
<dbReference type="GO" id="GO:0003700">
    <property type="term" value="F:DNA-binding transcription factor activity"/>
    <property type="evidence" value="ECO:0007669"/>
    <property type="project" value="TreeGrafter"/>
</dbReference>
<dbReference type="GO" id="GO:0000976">
    <property type="term" value="F:transcription cis-regulatory region binding"/>
    <property type="evidence" value="ECO:0007669"/>
    <property type="project" value="TreeGrafter"/>
</dbReference>
<sequence>MIDAAVEAFAERGFHATTTRDIAARAGMSPAALYVHHASKEQVLYEVSRLGHEGALAAVRDAVEGIDSPVDRLAAYVRAFTWWHAEHHTRARIVQYELDSLSPEHYQEVAAMRREIDDVLRGVLLAGVRDRSFDLEEDDVPGTAVALLSLGIDVSRWFRDDGSRSAPDIAERYAELAVRMAGAR</sequence>